<keyword evidence="1" id="KW-0325">Glycoprotein</keyword>
<dbReference type="GO" id="GO:0009897">
    <property type="term" value="C:external side of plasma membrane"/>
    <property type="evidence" value="ECO:0007669"/>
    <property type="project" value="TreeGrafter"/>
</dbReference>
<dbReference type="Gene3D" id="2.60.40.10">
    <property type="entry name" value="Immunoglobulins"/>
    <property type="match status" value="1"/>
</dbReference>
<dbReference type="Pfam" id="PF07654">
    <property type="entry name" value="C1-set"/>
    <property type="match status" value="1"/>
</dbReference>
<evidence type="ECO:0000256" key="1">
    <source>
        <dbReference type="ARBA" id="ARBA00023180"/>
    </source>
</evidence>
<reference evidence="4" key="2">
    <citation type="submission" date="2025-09" db="UniProtKB">
        <authorList>
            <consortium name="Ensembl"/>
        </authorList>
    </citation>
    <scope>IDENTIFICATION</scope>
</reference>
<evidence type="ECO:0000313" key="4">
    <source>
        <dbReference type="Ensembl" id="ENSPMGP00000012174.1"/>
    </source>
</evidence>
<accession>A0A3B4A6C0</accession>
<dbReference type="InterPro" id="IPR001039">
    <property type="entry name" value="MHC_I_a_a1/a2"/>
</dbReference>
<reference evidence="4" key="1">
    <citation type="submission" date="2025-08" db="UniProtKB">
        <authorList>
            <consortium name="Ensembl"/>
        </authorList>
    </citation>
    <scope>IDENTIFICATION</scope>
</reference>
<dbReference type="STRING" id="409849.ENSPMGP00000012174"/>
<dbReference type="InterPro" id="IPR011161">
    <property type="entry name" value="MHC_I-like_Ag-recog"/>
</dbReference>
<feature type="domain" description="Ig-like" evidence="3">
    <location>
        <begin position="197"/>
        <end position="283"/>
    </location>
</feature>
<dbReference type="FunFam" id="3.30.500.10:FF:000001">
    <property type="entry name" value="H-2 class I histocompatibility antigen, alpha chain"/>
    <property type="match status" value="1"/>
</dbReference>
<protein>
    <recommendedName>
        <fullName evidence="3">Ig-like domain-containing protein</fullName>
    </recommendedName>
</protein>
<evidence type="ECO:0000313" key="5">
    <source>
        <dbReference type="Proteomes" id="UP000261520"/>
    </source>
</evidence>
<dbReference type="SUPFAM" id="SSF54452">
    <property type="entry name" value="MHC antigen-recognition domain"/>
    <property type="match status" value="1"/>
</dbReference>
<dbReference type="Gene3D" id="3.30.500.10">
    <property type="entry name" value="MHC class I-like antigen recognition-like"/>
    <property type="match status" value="1"/>
</dbReference>
<comment type="similarity">
    <text evidence="2">Belongs to the MHC class I family.</text>
</comment>
<sequence length="375" mass="42837">EPWCVGLLRQLMSIIHTLRIFETSSSQVPNFPEYVVVGVLNDLEILRCDGETRRNKPKQEWMNRVTEDDPLFWIWTTQLCVNYLQRSKGNIENIKQLLNQTEGAHIWQWMFGCDWDDETDDITGYVQCAFDGEDFISLDPSTESWVAAKSEAVFTKMRWERSGQIQRYKHYIHKVCNVGLKNFVRYGEKTLRRTELPLVSLLQKSSSSPVTCHATGFYPDRARLFWTKDGDELLEDVDPGEILPNEDATFQTSVTLDLSSVPSKDWDRYHCVFQVSGDKKKYSANPEVLYPMCQMIDGPNDSPPPCPPQTPPKPKFLPVSCLRSQPSQHGLIGILLQPDDIPYFRRLPPGFGATLTMEGENMVYSDSVSPTSPGI</sequence>
<dbReference type="PANTHER" id="PTHR16675:SF237">
    <property type="entry name" value="MHC CLASS I ANTIGEN TRANSCRIPT VARIANT 1-RELATED"/>
    <property type="match status" value="1"/>
</dbReference>
<dbReference type="Proteomes" id="UP000261520">
    <property type="component" value="Unplaced"/>
</dbReference>
<dbReference type="PANTHER" id="PTHR16675">
    <property type="entry name" value="MHC CLASS I-RELATED"/>
    <property type="match status" value="1"/>
</dbReference>
<dbReference type="InterPro" id="IPR007110">
    <property type="entry name" value="Ig-like_dom"/>
</dbReference>
<dbReference type="PROSITE" id="PS50835">
    <property type="entry name" value="IG_LIKE"/>
    <property type="match status" value="1"/>
</dbReference>
<dbReference type="InterPro" id="IPR037055">
    <property type="entry name" value="MHC_I-like_Ag-recog_sf"/>
</dbReference>
<name>A0A3B4A6C0_9GOBI</name>
<dbReference type="GO" id="GO:0006955">
    <property type="term" value="P:immune response"/>
    <property type="evidence" value="ECO:0007669"/>
    <property type="project" value="TreeGrafter"/>
</dbReference>
<dbReference type="AlphaFoldDB" id="A0A3B4A6C0"/>
<dbReference type="InterPro" id="IPR013783">
    <property type="entry name" value="Ig-like_fold"/>
</dbReference>
<dbReference type="SMART" id="SM00407">
    <property type="entry name" value="IGc1"/>
    <property type="match status" value="1"/>
</dbReference>
<dbReference type="InterPro" id="IPR050208">
    <property type="entry name" value="MHC_class-I_related"/>
</dbReference>
<evidence type="ECO:0000259" key="3">
    <source>
        <dbReference type="PROSITE" id="PS50835"/>
    </source>
</evidence>
<evidence type="ECO:0000256" key="2">
    <source>
        <dbReference type="RuleBase" id="RU004439"/>
    </source>
</evidence>
<dbReference type="Pfam" id="PF00129">
    <property type="entry name" value="MHC_I"/>
    <property type="match status" value="1"/>
</dbReference>
<dbReference type="GO" id="GO:0005615">
    <property type="term" value="C:extracellular space"/>
    <property type="evidence" value="ECO:0007669"/>
    <property type="project" value="TreeGrafter"/>
</dbReference>
<dbReference type="SUPFAM" id="SSF48726">
    <property type="entry name" value="Immunoglobulin"/>
    <property type="match status" value="1"/>
</dbReference>
<proteinExistence type="inferred from homology"/>
<dbReference type="Ensembl" id="ENSPMGT00000012990.1">
    <property type="protein sequence ID" value="ENSPMGP00000012174.1"/>
    <property type="gene ID" value="ENSPMGG00000009579.1"/>
</dbReference>
<dbReference type="PRINTS" id="PR01638">
    <property type="entry name" value="MHCCLASSI"/>
</dbReference>
<keyword evidence="5" id="KW-1185">Reference proteome</keyword>
<dbReference type="InterPro" id="IPR036179">
    <property type="entry name" value="Ig-like_dom_sf"/>
</dbReference>
<dbReference type="InterPro" id="IPR011162">
    <property type="entry name" value="MHC_I/II-like_Ag-recog"/>
</dbReference>
<organism evidence="4 5">
    <name type="scientific">Periophthalmus magnuspinnatus</name>
    <dbReference type="NCBI Taxonomy" id="409849"/>
    <lineage>
        <taxon>Eukaryota</taxon>
        <taxon>Metazoa</taxon>
        <taxon>Chordata</taxon>
        <taxon>Craniata</taxon>
        <taxon>Vertebrata</taxon>
        <taxon>Euteleostomi</taxon>
        <taxon>Actinopterygii</taxon>
        <taxon>Neopterygii</taxon>
        <taxon>Teleostei</taxon>
        <taxon>Neoteleostei</taxon>
        <taxon>Acanthomorphata</taxon>
        <taxon>Gobiaria</taxon>
        <taxon>Gobiiformes</taxon>
        <taxon>Gobioidei</taxon>
        <taxon>Gobiidae</taxon>
        <taxon>Oxudercinae</taxon>
        <taxon>Periophthalmus</taxon>
    </lineage>
</organism>
<dbReference type="InterPro" id="IPR003597">
    <property type="entry name" value="Ig_C1-set"/>
</dbReference>